<dbReference type="InterPro" id="IPR027417">
    <property type="entry name" value="P-loop_NTPase"/>
</dbReference>
<name>A0ABN9KW38_9NEOB</name>
<dbReference type="Proteomes" id="UP001176940">
    <property type="component" value="Unassembled WGS sequence"/>
</dbReference>
<gene>
    <name evidence="1" type="ORF">RIMI_LOCUS2800637</name>
</gene>
<proteinExistence type="predicted"/>
<dbReference type="Gene3D" id="3.40.50.300">
    <property type="entry name" value="P-loop containing nucleotide triphosphate hydrolases"/>
    <property type="match status" value="1"/>
</dbReference>
<reference evidence="1" key="1">
    <citation type="submission" date="2023-07" db="EMBL/GenBank/DDBJ databases">
        <authorList>
            <person name="Stuckert A."/>
        </authorList>
    </citation>
    <scope>NUCLEOTIDE SEQUENCE</scope>
</reference>
<organism evidence="1 2">
    <name type="scientific">Ranitomeya imitator</name>
    <name type="common">mimic poison frog</name>
    <dbReference type="NCBI Taxonomy" id="111125"/>
    <lineage>
        <taxon>Eukaryota</taxon>
        <taxon>Metazoa</taxon>
        <taxon>Chordata</taxon>
        <taxon>Craniata</taxon>
        <taxon>Vertebrata</taxon>
        <taxon>Euteleostomi</taxon>
        <taxon>Amphibia</taxon>
        <taxon>Batrachia</taxon>
        <taxon>Anura</taxon>
        <taxon>Neobatrachia</taxon>
        <taxon>Hyloidea</taxon>
        <taxon>Dendrobatidae</taxon>
        <taxon>Dendrobatinae</taxon>
        <taxon>Ranitomeya</taxon>
    </lineage>
</organism>
<dbReference type="PANTHER" id="PTHR11472">
    <property type="entry name" value="DNA REPAIR DEAD HELICASE RAD3/XP-D SUBFAMILY MEMBER"/>
    <property type="match status" value="1"/>
</dbReference>
<keyword evidence="2" id="KW-1185">Reference proteome</keyword>
<protein>
    <submittedName>
        <fullName evidence="1">Uncharacterized protein</fullName>
    </submittedName>
</protein>
<sequence>MTNWIKECTDNLVERDYESSCKVWNGKDILSIFHDMGITNATFPLLKGNLAAVVEKEEKTTMLDGQELVVKVPILSPQTQIVLQGLFLVLDYLFRENNRFAEDYRVALQQSYTWTSKQDVADENGFFARPKNRRSIRQRTLIYTLNFWCLNPAVAFSELSGNARSIVLTSGTLSPMGSFSSELGVKFSIQLEASHVIQKSQLPALTGERRPAVKYSTAVTSPLYFTAGTQSVREADGEDGNQGKHRVTKRGPALSNPMFTLVTGIVGRWRAVCVTALQRPNSDAAVIRIVVWIAAASFSVK</sequence>
<evidence type="ECO:0000313" key="1">
    <source>
        <dbReference type="EMBL" id="CAJ0926515.1"/>
    </source>
</evidence>
<feature type="non-terminal residue" evidence="1">
    <location>
        <position position="301"/>
    </location>
</feature>
<evidence type="ECO:0000313" key="2">
    <source>
        <dbReference type="Proteomes" id="UP001176940"/>
    </source>
</evidence>
<dbReference type="PANTHER" id="PTHR11472:SF47">
    <property type="entry name" value="FANCONI ANEMIA GROUP J PROTEIN"/>
    <property type="match status" value="1"/>
</dbReference>
<accession>A0ABN9KW38</accession>
<dbReference type="InterPro" id="IPR045028">
    <property type="entry name" value="DinG/Rad3-like"/>
</dbReference>
<dbReference type="Gene3D" id="1.10.275.40">
    <property type="match status" value="1"/>
</dbReference>
<dbReference type="EMBL" id="CAUEEQ010004025">
    <property type="protein sequence ID" value="CAJ0926515.1"/>
    <property type="molecule type" value="Genomic_DNA"/>
</dbReference>
<comment type="caution">
    <text evidence="1">The sequence shown here is derived from an EMBL/GenBank/DDBJ whole genome shotgun (WGS) entry which is preliminary data.</text>
</comment>